<dbReference type="PANTHER" id="PTHR42718">
    <property type="entry name" value="MAJOR FACILITATOR SUPERFAMILY MULTIDRUG TRANSPORTER MFSC"/>
    <property type="match status" value="1"/>
</dbReference>
<dbReference type="GO" id="GO:0005886">
    <property type="term" value="C:plasma membrane"/>
    <property type="evidence" value="ECO:0007669"/>
    <property type="project" value="UniProtKB-SubCell"/>
</dbReference>
<evidence type="ECO:0000256" key="2">
    <source>
        <dbReference type="ARBA" id="ARBA00022692"/>
    </source>
</evidence>
<dbReference type="PANTHER" id="PTHR42718:SF42">
    <property type="entry name" value="EXPORT PROTEIN"/>
    <property type="match status" value="1"/>
</dbReference>
<dbReference type="PROSITE" id="PS50850">
    <property type="entry name" value="MFS"/>
    <property type="match status" value="1"/>
</dbReference>
<dbReference type="EMBL" id="JAGSOH010000031">
    <property type="protein sequence ID" value="MBR7827251.1"/>
    <property type="molecule type" value="Genomic_DNA"/>
</dbReference>
<dbReference type="GO" id="GO:0022857">
    <property type="term" value="F:transmembrane transporter activity"/>
    <property type="evidence" value="ECO:0007669"/>
    <property type="project" value="InterPro"/>
</dbReference>
<evidence type="ECO:0000256" key="3">
    <source>
        <dbReference type="ARBA" id="ARBA00022989"/>
    </source>
</evidence>
<feature type="transmembrane region" description="Helical" evidence="5">
    <location>
        <begin position="58"/>
        <end position="78"/>
    </location>
</feature>
<gene>
    <name evidence="7" type="ORF">KDK95_13115</name>
</gene>
<organism evidence="7 8">
    <name type="scientific">Actinospica acidithermotolerans</name>
    <dbReference type="NCBI Taxonomy" id="2828514"/>
    <lineage>
        <taxon>Bacteria</taxon>
        <taxon>Bacillati</taxon>
        <taxon>Actinomycetota</taxon>
        <taxon>Actinomycetes</taxon>
        <taxon>Catenulisporales</taxon>
        <taxon>Actinospicaceae</taxon>
        <taxon>Actinospica</taxon>
    </lineage>
</organism>
<feature type="non-terminal residue" evidence="7">
    <location>
        <position position="154"/>
    </location>
</feature>
<keyword evidence="8" id="KW-1185">Reference proteome</keyword>
<evidence type="ECO:0000313" key="8">
    <source>
        <dbReference type="Proteomes" id="UP000676325"/>
    </source>
</evidence>
<evidence type="ECO:0000313" key="7">
    <source>
        <dbReference type="EMBL" id="MBR7827251.1"/>
    </source>
</evidence>
<dbReference type="SUPFAM" id="SSF103473">
    <property type="entry name" value="MFS general substrate transporter"/>
    <property type="match status" value="1"/>
</dbReference>
<protein>
    <submittedName>
        <fullName evidence="7">MFS transporter</fullName>
    </submittedName>
</protein>
<evidence type="ECO:0000256" key="4">
    <source>
        <dbReference type="ARBA" id="ARBA00023136"/>
    </source>
</evidence>
<name>A0A941E936_9ACTN</name>
<sequence length="154" mass="15730">MSASVTGPAVGTGVRYGRADGRWVLVATVLGSGMAFLDATVVNIALPHIGAQFHAGAASLQWVVNGYTLSLASLILLGGSLGDRFGRRRVFVIGVAWFATASLLCGVAPNVDMLIAARVLQGMGGALLAPGSLAIIEASFHPDDRARAIGAWSG</sequence>
<dbReference type="InterPro" id="IPR020846">
    <property type="entry name" value="MFS_dom"/>
</dbReference>
<evidence type="ECO:0000256" key="1">
    <source>
        <dbReference type="ARBA" id="ARBA00004651"/>
    </source>
</evidence>
<evidence type="ECO:0000259" key="6">
    <source>
        <dbReference type="PROSITE" id="PS50850"/>
    </source>
</evidence>
<dbReference type="Proteomes" id="UP000676325">
    <property type="component" value="Unassembled WGS sequence"/>
</dbReference>
<accession>A0A941E936</accession>
<evidence type="ECO:0000256" key="5">
    <source>
        <dbReference type="SAM" id="Phobius"/>
    </source>
</evidence>
<feature type="domain" description="Major facilitator superfamily (MFS) profile" evidence="6">
    <location>
        <begin position="24"/>
        <end position="154"/>
    </location>
</feature>
<dbReference type="Pfam" id="PF07690">
    <property type="entry name" value="MFS_1"/>
    <property type="match status" value="1"/>
</dbReference>
<keyword evidence="4 5" id="KW-0472">Membrane</keyword>
<dbReference type="CDD" id="cd17321">
    <property type="entry name" value="MFS_MMR_MDR_like"/>
    <property type="match status" value="1"/>
</dbReference>
<proteinExistence type="predicted"/>
<dbReference type="InterPro" id="IPR036259">
    <property type="entry name" value="MFS_trans_sf"/>
</dbReference>
<reference evidence="7" key="1">
    <citation type="submission" date="2021-04" db="EMBL/GenBank/DDBJ databases">
        <title>Genome based classification of Actinospica acidithermotolerans sp. nov., an actinobacterium isolated from an Indonesian hot spring.</title>
        <authorList>
            <person name="Kusuma A.B."/>
            <person name="Putra K.E."/>
            <person name="Nafisah S."/>
            <person name="Loh J."/>
            <person name="Nouioui I."/>
            <person name="Goodfellow M."/>
        </authorList>
    </citation>
    <scope>NUCLEOTIDE SEQUENCE</scope>
    <source>
        <strain evidence="7">MGRD01-02</strain>
    </source>
</reference>
<keyword evidence="3 5" id="KW-1133">Transmembrane helix</keyword>
<comment type="subcellular location">
    <subcellularLocation>
        <location evidence="1">Cell membrane</location>
        <topology evidence="1">Multi-pass membrane protein</topology>
    </subcellularLocation>
</comment>
<feature type="transmembrane region" description="Helical" evidence="5">
    <location>
        <begin position="90"/>
        <end position="109"/>
    </location>
</feature>
<dbReference type="AlphaFoldDB" id="A0A941E936"/>
<comment type="caution">
    <text evidence="7">The sequence shown here is derived from an EMBL/GenBank/DDBJ whole genome shotgun (WGS) entry which is preliminary data.</text>
</comment>
<feature type="transmembrane region" description="Helical" evidence="5">
    <location>
        <begin position="23"/>
        <end position="46"/>
    </location>
</feature>
<dbReference type="RefSeq" id="WP_212518398.1">
    <property type="nucleotide sequence ID" value="NZ_JAGSOH010000031.1"/>
</dbReference>
<dbReference type="InterPro" id="IPR011701">
    <property type="entry name" value="MFS"/>
</dbReference>
<keyword evidence="2 5" id="KW-0812">Transmembrane</keyword>
<dbReference type="Gene3D" id="1.20.1720.10">
    <property type="entry name" value="Multidrug resistance protein D"/>
    <property type="match status" value="1"/>
</dbReference>